<evidence type="ECO:0000256" key="1">
    <source>
        <dbReference type="SAM" id="MobiDB-lite"/>
    </source>
</evidence>
<comment type="caution">
    <text evidence="2">The sequence shown here is derived from an EMBL/GenBank/DDBJ whole genome shotgun (WGS) entry which is preliminary data.</text>
</comment>
<evidence type="ECO:0000313" key="3">
    <source>
        <dbReference type="Proteomes" id="UP001159405"/>
    </source>
</evidence>
<sequence length="121" mass="14179">MDGTSRYIFQPRQHKKGSVERGEVWESLACHLGRSSDPKFRVTQRSVNERDLLLERRYRNKVSEDEKASGTSPELSKVDVMMEEIVSLFEEADRLNDSKRRKIQERGSPSRRNEKHKFGNI</sequence>
<organism evidence="2 3">
    <name type="scientific">Porites lobata</name>
    <dbReference type="NCBI Taxonomy" id="104759"/>
    <lineage>
        <taxon>Eukaryota</taxon>
        <taxon>Metazoa</taxon>
        <taxon>Cnidaria</taxon>
        <taxon>Anthozoa</taxon>
        <taxon>Hexacorallia</taxon>
        <taxon>Scleractinia</taxon>
        <taxon>Fungiina</taxon>
        <taxon>Poritidae</taxon>
        <taxon>Porites</taxon>
    </lineage>
</organism>
<evidence type="ECO:0000313" key="2">
    <source>
        <dbReference type="EMBL" id="CAH3035614.1"/>
    </source>
</evidence>
<gene>
    <name evidence="2" type="ORF">PLOB_00031221</name>
</gene>
<proteinExistence type="predicted"/>
<name>A0ABN8MVT9_9CNID</name>
<dbReference type="EMBL" id="CALNXK010000004">
    <property type="protein sequence ID" value="CAH3035614.1"/>
    <property type="molecule type" value="Genomic_DNA"/>
</dbReference>
<dbReference type="Proteomes" id="UP001159405">
    <property type="component" value="Unassembled WGS sequence"/>
</dbReference>
<reference evidence="2 3" key="1">
    <citation type="submission" date="2022-05" db="EMBL/GenBank/DDBJ databases">
        <authorList>
            <consortium name="Genoscope - CEA"/>
            <person name="William W."/>
        </authorList>
    </citation>
    <scope>NUCLEOTIDE SEQUENCE [LARGE SCALE GENOMIC DNA]</scope>
</reference>
<feature type="region of interest" description="Disordered" evidence="1">
    <location>
        <begin position="97"/>
        <end position="121"/>
    </location>
</feature>
<accession>A0ABN8MVT9</accession>
<evidence type="ECO:0008006" key="4">
    <source>
        <dbReference type="Google" id="ProtNLM"/>
    </source>
</evidence>
<keyword evidence="3" id="KW-1185">Reference proteome</keyword>
<protein>
    <recommendedName>
        <fullName evidence="4">MADF domain-containing protein</fullName>
    </recommendedName>
</protein>